<evidence type="ECO:0000256" key="3">
    <source>
        <dbReference type="ARBA" id="ARBA00022729"/>
    </source>
</evidence>
<keyword evidence="5" id="KW-0472">Membrane</keyword>
<dbReference type="InterPro" id="IPR003598">
    <property type="entry name" value="Ig_sub2"/>
</dbReference>
<name>A0A852CD85_9PICI</name>
<dbReference type="PANTHER" id="PTHR44170:SF1">
    <property type="entry name" value="CELL ADHESION MOLECULE-RELATED_DOWN-REGULATED BY ONCOGENES"/>
    <property type="match status" value="1"/>
</dbReference>
<dbReference type="GO" id="GO:0007399">
    <property type="term" value="P:nervous system development"/>
    <property type="evidence" value="ECO:0007669"/>
    <property type="project" value="TreeGrafter"/>
</dbReference>
<dbReference type="Gene3D" id="2.60.40.10">
    <property type="entry name" value="Immunoglobulins"/>
    <property type="match status" value="3"/>
</dbReference>
<accession>A0A852CD85</accession>
<dbReference type="GO" id="GO:0098609">
    <property type="term" value="P:cell-cell adhesion"/>
    <property type="evidence" value="ECO:0007669"/>
    <property type="project" value="TreeGrafter"/>
</dbReference>
<keyword evidence="6" id="KW-1015">Disulfide bond</keyword>
<dbReference type="Pfam" id="PF13927">
    <property type="entry name" value="Ig_3"/>
    <property type="match status" value="2"/>
</dbReference>
<evidence type="ECO:0000256" key="4">
    <source>
        <dbReference type="ARBA" id="ARBA00022737"/>
    </source>
</evidence>
<feature type="compositionally biased region" description="Polar residues" evidence="9">
    <location>
        <begin position="1"/>
        <end position="15"/>
    </location>
</feature>
<keyword evidence="2" id="KW-1003">Cell membrane</keyword>
<reference evidence="11" key="1">
    <citation type="submission" date="2019-09" db="EMBL/GenBank/DDBJ databases">
        <title>Bird 10,000 Genomes (B10K) Project - Family phase.</title>
        <authorList>
            <person name="Zhang G."/>
        </authorList>
    </citation>
    <scope>NUCLEOTIDE SEQUENCE</scope>
    <source>
        <strain evidence="11">B10K-DU-001-30</strain>
        <tissue evidence="11">Muscle</tissue>
    </source>
</reference>
<evidence type="ECO:0000256" key="5">
    <source>
        <dbReference type="ARBA" id="ARBA00023136"/>
    </source>
</evidence>
<dbReference type="SUPFAM" id="SSF48726">
    <property type="entry name" value="Immunoglobulin"/>
    <property type="match status" value="3"/>
</dbReference>
<evidence type="ECO:0000256" key="8">
    <source>
        <dbReference type="ARBA" id="ARBA00023319"/>
    </source>
</evidence>
<evidence type="ECO:0000256" key="2">
    <source>
        <dbReference type="ARBA" id="ARBA00022475"/>
    </source>
</evidence>
<feature type="domain" description="Ig-like" evidence="10">
    <location>
        <begin position="4"/>
        <end position="89"/>
    </location>
</feature>
<feature type="non-terminal residue" evidence="11">
    <location>
        <position position="1"/>
    </location>
</feature>
<dbReference type="Proteomes" id="UP000611227">
    <property type="component" value="Unassembled WGS sequence"/>
</dbReference>
<keyword evidence="3" id="KW-0732">Signal</keyword>
<sequence>DLTPRFTSEPSSTIQRPGGSVRLRCAAEPSAARLSWLLDGEPLESRAGEVEIQAGSLTIASLGRATAGHYQCVAAGGAGAVRSRPALVSMASLGEFEPWGQPSAVAAEEGGTALLGCKLPESHPEAQVRFQVQGRWLEQSTDNYLILPSGNLQILNVSLEDKGSYRCAAYNPLTGDLRVEPSGRKLGVTRELPRGVVEHRITQCDQRSHWVILCSTTPLEMFRTRLDEALSTPGWWEVSLQVAASSSASPTALSFSLEPPSISKGLQDEEVATGGSVQFWCEVHGSPAPNLVWLHNAAALHPSPRHLVAGSRLRIRGVAREDAGLYQCVAHNGLGFVQATARLRVQPGR</sequence>
<comment type="caution">
    <text evidence="11">The sequence shown here is derived from an EMBL/GenBank/DDBJ whole genome shotgun (WGS) entry which is preliminary data.</text>
</comment>
<feature type="region of interest" description="Disordered" evidence="9">
    <location>
        <begin position="1"/>
        <end position="20"/>
    </location>
</feature>
<feature type="domain" description="Ig-like" evidence="10">
    <location>
        <begin position="260"/>
        <end position="344"/>
    </location>
</feature>
<evidence type="ECO:0000313" key="11">
    <source>
        <dbReference type="EMBL" id="NXP79302.1"/>
    </source>
</evidence>
<dbReference type="PANTHER" id="PTHR44170">
    <property type="entry name" value="PROTEIN SIDEKICK"/>
    <property type="match status" value="1"/>
</dbReference>
<dbReference type="SMART" id="SM00409">
    <property type="entry name" value="IG"/>
    <property type="match status" value="3"/>
</dbReference>
<organism evidence="11 12">
    <name type="scientific">Ramphastos sulfuratus</name>
    <dbReference type="NCBI Taxonomy" id="322582"/>
    <lineage>
        <taxon>Eukaryota</taxon>
        <taxon>Metazoa</taxon>
        <taxon>Chordata</taxon>
        <taxon>Craniata</taxon>
        <taxon>Vertebrata</taxon>
        <taxon>Euteleostomi</taxon>
        <taxon>Archelosauria</taxon>
        <taxon>Archosauria</taxon>
        <taxon>Dinosauria</taxon>
        <taxon>Saurischia</taxon>
        <taxon>Theropoda</taxon>
        <taxon>Coelurosauria</taxon>
        <taxon>Aves</taxon>
        <taxon>Neognathae</taxon>
        <taxon>Neoaves</taxon>
        <taxon>Telluraves</taxon>
        <taxon>Coraciimorphae</taxon>
        <taxon>Piciformes</taxon>
        <taxon>Ramphastidae</taxon>
        <taxon>Ramphastos</taxon>
    </lineage>
</organism>
<dbReference type="InterPro" id="IPR003599">
    <property type="entry name" value="Ig_sub"/>
</dbReference>
<protein>
    <submittedName>
        <fullName evidence="11">CDON protein</fullName>
    </submittedName>
</protein>
<keyword evidence="7" id="KW-0325">Glycoprotein</keyword>
<dbReference type="GO" id="GO:0005886">
    <property type="term" value="C:plasma membrane"/>
    <property type="evidence" value="ECO:0007669"/>
    <property type="project" value="UniProtKB-SubCell"/>
</dbReference>
<evidence type="ECO:0000256" key="6">
    <source>
        <dbReference type="ARBA" id="ARBA00023157"/>
    </source>
</evidence>
<dbReference type="InterPro" id="IPR013783">
    <property type="entry name" value="Ig-like_fold"/>
</dbReference>
<dbReference type="InterPro" id="IPR036179">
    <property type="entry name" value="Ig-like_dom_sf"/>
</dbReference>
<evidence type="ECO:0000256" key="1">
    <source>
        <dbReference type="ARBA" id="ARBA00004236"/>
    </source>
</evidence>
<dbReference type="FunFam" id="2.60.40.10:FF:000273">
    <property type="entry name" value="contactin-3 isoform X1"/>
    <property type="match status" value="1"/>
</dbReference>
<feature type="domain" description="Ig-like" evidence="10">
    <location>
        <begin position="98"/>
        <end position="178"/>
    </location>
</feature>
<feature type="non-terminal residue" evidence="11">
    <location>
        <position position="349"/>
    </location>
</feature>
<proteinExistence type="predicted"/>
<dbReference type="PROSITE" id="PS50835">
    <property type="entry name" value="IG_LIKE"/>
    <property type="match status" value="3"/>
</dbReference>
<evidence type="ECO:0000256" key="9">
    <source>
        <dbReference type="SAM" id="MobiDB-lite"/>
    </source>
</evidence>
<evidence type="ECO:0000259" key="10">
    <source>
        <dbReference type="PROSITE" id="PS50835"/>
    </source>
</evidence>
<dbReference type="AlphaFoldDB" id="A0A852CD85"/>
<keyword evidence="8" id="KW-0393">Immunoglobulin domain</keyword>
<gene>
    <name evidence="11" type="primary">Cdon_1</name>
    <name evidence="11" type="ORF">RAMSUL_R10959</name>
</gene>
<evidence type="ECO:0000313" key="12">
    <source>
        <dbReference type="Proteomes" id="UP000611227"/>
    </source>
</evidence>
<dbReference type="InterPro" id="IPR007110">
    <property type="entry name" value="Ig-like_dom"/>
</dbReference>
<keyword evidence="12" id="KW-1185">Reference proteome</keyword>
<comment type="subcellular location">
    <subcellularLocation>
        <location evidence="1">Cell membrane</location>
    </subcellularLocation>
</comment>
<dbReference type="EMBL" id="WBNM01032472">
    <property type="protein sequence ID" value="NXP79302.1"/>
    <property type="molecule type" value="Genomic_DNA"/>
</dbReference>
<dbReference type="Pfam" id="PF07679">
    <property type="entry name" value="I-set"/>
    <property type="match status" value="1"/>
</dbReference>
<dbReference type="SMART" id="SM00408">
    <property type="entry name" value="IGc2"/>
    <property type="match status" value="3"/>
</dbReference>
<dbReference type="InterPro" id="IPR013098">
    <property type="entry name" value="Ig_I-set"/>
</dbReference>
<evidence type="ECO:0000256" key="7">
    <source>
        <dbReference type="ARBA" id="ARBA00023180"/>
    </source>
</evidence>
<keyword evidence="4" id="KW-0677">Repeat</keyword>